<feature type="transmembrane region" description="Helical" evidence="9">
    <location>
        <begin position="12"/>
        <end position="34"/>
    </location>
</feature>
<keyword evidence="4" id="KW-0547">Nucleotide-binding</keyword>
<comment type="catalytic activity">
    <reaction evidence="1">
        <text>ATP + protein L-histidine = ADP + protein N-phospho-L-histidine.</text>
        <dbReference type="EC" id="2.7.13.3"/>
    </reaction>
</comment>
<evidence type="ECO:0000256" key="6">
    <source>
        <dbReference type="ARBA" id="ARBA00022840"/>
    </source>
</evidence>
<dbReference type="Pfam" id="PF06580">
    <property type="entry name" value="His_kinase"/>
    <property type="match status" value="1"/>
</dbReference>
<protein>
    <recommendedName>
        <fullName evidence="2">histidine kinase</fullName>
        <ecNumber evidence="2">2.7.13.3</ecNumber>
    </recommendedName>
</protein>
<dbReference type="RefSeq" id="WP_379951107.1">
    <property type="nucleotide sequence ID" value="NZ_JBHMAF010000171.1"/>
</dbReference>
<dbReference type="InterPro" id="IPR050640">
    <property type="entry name" value="Bact_2-comp_sensor_kinase"/>
</dbReference>
<dbReference type="InterPro" id="IPR004358">
    <property type="entry name" value="Sig_transdc_His_kin-like_C"/>
</dbReference>
<organism evidence="11 12">
    <name type="scientific">Ectobacillus funiculus</name>
    <dbReference type="NCBI Taxonomy" id="137993"/>
    <lineage>
        <taxon>Bacteria</taxon>
        <taxon>Bacillati</taxon>
        <taxon>Bacillota</taxon>
        <taxon>Bacilli</taxon>
        <taxon>Bacillales</taxon>
        <taxon>Bacillaceae</taxon>
        <taxon>Ectobacillus</taxon>
    </lineage>
</organism>
<dbReference type="InterPro" id="IPR010559">
    <property type="entry name" value="Sig_transdc_His_kin_internal"/>
</dbReference>
<evidence type="ECO:0000259" key="10">
    <source>
        <dbReference type="PROSITE" id="PS50109"/>
    </source>
</evidence>
<keyword evidence="7" id="KW-0902">Two-component regulatory system</keyword>
<dbReference type="Proteomes" id="UP001589609">
    <property type="component" value="Unassembled WGS sequence"/>
</dbReference>
<dbReference type="InterPro" id="IPR036890">
    <property type="entry name" value="HATPase_C_sf"/>
</dbReference>
<dbReference type="EMBL" id="JBHMAF010000171">
    <property type="protein sequence ID" value="MFB9760830.1"/>
    <property type="molecule type" value="Genomic_DNA"/>
</dbReference>
<name>A0ABV5WJN2_9BACI</name>
<sequence length="575" mass="66071">MQNPFKYYRIGSLFFGSFAGLIIILFGIVIWISYHYSVKEMVNKTSYYQESILNGLNKQMAIQARDIEEISLAASRNNGIQKYITGIDDEYTRFRTATDMTSDLSNLAYSIPIIYSVQMYLDNPPASEMQGPITYSDLQNLQNEKWYTSVIDSDFSWIGQHTITTFRGDIPVVSFARKIYDTNGEFKALLVFNIKAADLEALIQGEDQASNRILLDSGGRPIISTGNLSVKEYSQLIEKIGLLSGKVDNQWSMKYTDSFIVWSKPFNSDWLILQITPWNDLTKESRMMATILLSIGIIAIVIALLITLYLSKQFTKPILILTKGMNDYPATFREEQLPSDYHNEFGLLFQGYRRLMNRIEELYRSLEEQHRRQRKAEILALQAMINPHFLYNTLDQVNWMAIEAGQEQISRVLELMGKMFRIGLSNGESVIRIEEELTHLECYMEIQQIRWGEGLTFTTEIPNHIKEYYIPKLTFQPFVENALMHGFHGRSTGSINIAAYEIEDDLLFTVSDNGVGIRADAEMNKKRKTGGYGMRNVRERMESYFGHPYGIEVDSEEGKGTTISIRIPKLREKSI</sequence>
<accession>A0ABV5WJN2</accession>
<dbReference type="PANTHER" id="PTHR34220:SF7">
    <property type="entry name" value="SENSOR HISTIDINE KINASE YPDA"/>
    <property type="match status" value="1"/>
</dbReference>
<dbReference type="PANTHER" id="PTHR34220">
    <property type="entry name" value="SENSOR HISTIDINE KINASE YPDA"/>
    <property type="match status" value="1"/>
</dbReference>
<dbReference type="EC" id="2.7.13.3" evidence="2"/>
<dbReference type="Pfam" id="PF02518">
    <property type="entry name" value="HATPase_c"/>
    <property type="match status" value="1"/>
</dbReference>
<dbReference type="Gene3D" id="3.30.565.10">
    <property type="entry name" value="Histidine kinase-like ATPase, C-terminal domain"/>
    <property type="match status" value="1"/>
</dbReference>
<evidence type="ECO:0000256" key="9">
    <source>
        <dbReference type="SAM" id="Phobius"/>
    </source>
</evidence>
<reference evidence="11 12" key="1">
    <citation type="submission" date="2024-09" db="EMBL/GenBank/DDBJ databases">
        <authorList>
            <person name="Sun Q."/>
            <person name="Mori K."/>
        </authorList>
    </citation>
    <scope>NUCLEOTIDE SEQUENCE [LARGE SCALE GENOMIC DNA]</scope>
    <source>
        <strain evidence="11 12">JCM 11201</strain>
    </source>
</reference>
<dbReference type="PROSITE" id="PS50109">
    <property type="entry name" value="HIS_KIN"/>
    <property type="match status" value="1"/>
</dbReference>
<keyword evidence="3 11" id="KW-0808">Transferase</keyword>
<evidence type="ECO:0000256" key="4">
    <source>
        <dbReference type="ARBA" id="ARBA00022741"/>
    </source>
</evidence>
<evidence type="ECO:0000256" key="1">
    <source>
        <dbReference type="ARBA" id="ARBA00000085"/>
    </source>
</evidence>
<keyword evidence="9" id="KW-0472">Membrane</keyword>
<keyword evidence="12" id="KW-1185">Reference proteome</keyword>
<feature type="coiled-coil region" evidence="8">
    <location>
        <begin position="349"/>
        <end position="376"/>
    </location>
</feature>
<feature type="transmembrane region" description="Helical" evidence="9">
    <location>
        <begin position="291"/>
        <end position="310"/>
    </location>
</feature>
<feature type="domain" description="Histidine kinase" evidence="10">
    <location>
        <begin position="478"/>
        <end position="571"/>
    </location>
</feature>
<evidence type="ECO:0000256" key="3">
    <source>
        <dbReference type="ARBA" id="ARBA00022679"/>
    </source>
</evidence>
<keyword evidence="9" id="KW-0812">Transmembrane</keyword>
<evidence type="ECO:0000256" key="2">
    <source>
        <dbReference type="ARBA" id="ARBA00012438"/>
    </source>
</evidence>
<keyword evidence="9" id="KW-1133">Transmembrane helix</keyword>
<comment type="caution">
    <text evidence="11">The sequence shown here is derived from an EMBL/GenBank/DDBJ whole genome shotgun (WGS) entry which is preliminary data.</text>
</comment>
<dbReference type="InterPro" id="IPR005467">
    <property type="entry name" value="His_kinase_dom"/>
</dbReference>
<evidence type="ECO:0000313" key="12">
    <source>
        <dbReference type="Proteomes" id="UP001589609"/>
    </source>
</evidence>
<dbReference type="PRINTS" id="PR00344">
    <property type="entry name" value="BCTRLSENSOR"/>
</dbReference>
<gene>
    <name evidence="11" type="ORF">ACFFMS_21380</name>
</gene>
<dbReference type="SMART" id="SM00387">
    <property type="entry name" value="HATPase_c"/>
    <property type="match status" value="1"/>
</dbReference>
<dbReference type="InterPro" id="IPR003594">
    <property type="entry name" value="HATPase_dom"/>
</dbReference>
<dbReference type="SUPFAM" id="SSF55874">
    <property type="entry name" value="ATPase domain of HSP90 chaperone/DNA topoisomerase II/histidine kinase"/>
    <property type="match status" value="1"/>
</dbReference>
<evidence type="ECO:0000313" key="11">
    <source>
        <dbReference type="EMBL" id="MFB9760830.1"/>
    </source>
</evidence>
<proteinExistence type="predicted"/>
<evidence type="ECO:0000256" key="5">
    <source>
        <dbReference type="ARBA" id="ARBA00022777"/>
    </source>
</evidence>
<dbReference type="Gene3D" id="6.10.340.10">
    <property type="match status" value="1"/>
</dbReference>
<keyword evidence="8" id="KW-0175">Coiled coil</keyword>
<evidence type="ECO:0000256" key="8">
    <source>
        <dbReference type="SAM" id="Coils"/>
    </source>
</evidence>
<dbReference type="GO" id="GO:0004673">
    <property type="term" value="F:protein histidine kinase activity"/>
    <property type="evidence" value="ECO:0007669"/>
    <property type="project" value="UniProtKB-EC"/>
</dbReference>
<keyword evidence="5 11" id="KW-0418">Kinase</keyword>
<keyword evidence="6" id="KW-0067">ATP-binding</keyword>
<evidence type="ECO:0000256" key="7">
    <source>
        <dbReference type="ARBA" id="ARBA00023012"/>
    </source>
</evidence>